<feature type="compositionally biased region" description="Acidic residues" evidence="2">
    <location>
        <begin position="164"/>
        <end position="173"/>
    </location>
</feature>
<protein>
    <recommendedName>
        <fullName evidence="5">CA052 protein</fullName>
    </recommendedName>
</protein>
<reference evidence="3 4" key="1">
    <citation type="submission" date="2020-02" db="EMBL/GenBank/DDBJ databases">
        <title>Esox lucius (northern pike) genome, fEsoLuc1, primary haplotype.</title>
        <authorList>
            <person name="Myers G."/>
            <person name="Karagic N."/>
            <person name="Meyer A."/>
            <person name="Pippel M."/>
            <person name="Reichard M."/>
            <person name="Winkler S."/>
            <person name="Tracey A."/>
            <person name="Sims Y."/>
            <person name="Howe K."/>
            <person name="Rhie A."/>
            <person name="Formenti G."/>
            <person name="Durbin R."/>
            <person name="Fedrigo O."/>
            <person name="Jarvis E.D."/>
        </authorList>
    </citation>
    <scope>NUCLEOTIDE SEQUENCE [LARGE SCALE GENOMIC DNA]</scope>
</reference>
<evidence type="ECO:0000256" key="2">
    <source>
        <dbReference type="SAM" id="MobiDB-lite"/>
    </source>
</evidence>
<dbReference type="PANTHER" id="PTHR31833">
    <property type="entry name" value="UPF0690 PROTEIN C1ORF52"/>
    <property type="match status" value="1"/>
</dbReference>
<evidence type="ECO:0000313" key="3">
    <source>
        <dbReference type="Ensembl" id="ENSELUP00000092247.1"/>
    </source>
</evidence>
<dbReference type="PANTHER" id="PTHR31833:SF2">
    <property type="entry name" value="UPF0690 PROTEIN C1ORF52"/>
    <property type="match status" value="1"/>
</dbReference>
<dbReference type="Ensembl" id="ENSELUT00000088898.1">
    <property type="protein sequence ID" value="ENSELUP00000092247.1"/>
    <property type="gene ID" value="ENSELUG00000038686.1"/>
</dbReference>
<feature type="compositionally biased region" description="Acidic residues" evidence="2">
    <location>
        <begin position="17"/>
        <end position="26"/>
    </location>
</feature>
<dbReference type="KEGG" id="els:105029007"/>
<reference evidence="3" key="2">
    <citation type="submission" date="2025-08" db="UniProtKB">
        <authorList>
            <consortium name="Ensembl"/>
        </authorList>
    </citation>
    <scope>IDENTIFICATION</scope>
</reference>
<dbReference type="GeneTree" id="ENSGT00390000017398"/>
<dbReference type="AlphaFoldDB" id="A0AAY5L0L0"/>
<evidence type="ECO:0000256" key="1">
    <source>
        <dbReference type="ARBA" id="ARBA00008407"/>
    </source>
</evidence>
<feature type="region of interest" description="Disordered" evidence="2">
    <location>
        <begin position="108"/>
        <end position="222"/>
    </location>
</feature>
<dbReference type="Pfam" id="PF15559">
    <property type="entry name" value="DUF4660"/>
    <property type="match status" value="1"/>
</dbReference>
<gene>
    <name evidence="3" type="primary">C1orf52</name>
</gene>
<feature type="region of interest" description="Disordered" evidence="2">
    <location>
        <begin position="13"/>
        <end position="69"/>
    </location>
</feature>
<proteinExistence type="inferred from homology"/>
<dbReference type="InterPro" id="IPR029089">
    <property type="entry name" value="DUF4660"/>
</dbReference>
<name>A0AAY5L0L0_ESOLU</name>
<evidence type="ECO:0000313" key="4">
    <source>
        <dbReference type="Proteomes" id="UP000265140"/>
    </source>
</evidence>
<dbReference type="Proteomes" id="UP000265140">
    <property type="component" value="Chromosome 8"/>
</dbReference>
<feature type="compositionally biased region" description="Basic and acidic residues" evidence="2">
    <location>
        <begin position="187"/>
        <end position="200"/>
    </location>
</feature>
<keyword evidence="4" id="KW-1185">Reference proteome</keyword>
<feature type="compositionally biased region" description="Basic and acidic residues" evidence="2">
    <location>
        <begin position="208"/>
        <end position="222"/>
    </location>
</feature>
<evidence type="ECO:0008006" key="5">
    <source>
        <dbReference type="Google" id="ProtNLM"/>
    </source>
</evidence>
<organism evidence="3 4">
    <name type="scientific">Esox lucius</name>
    <name type="common">Northern pike</name>
    <dbReference type="NCBI Taxonomy" id="8010"/>
    <lineage>
        <taxon>Eukaryota</taxon>
        <taxon>Metazoa</taxon>
        <taxon>Chordata</taxon>
        <taxon>Craniata</taxon>
        <taxon>Vertebrata</taxon>
        <taxon>Euteleostomi</taxon>
        <taxon>Actinopterygii</taxon>
        <taxon>Neopterygii</taxon>
        <taxon>Teleostei</taxon>
        <taxon>Protacanthopterygii</taxon>
        <taxon>Esociformes</taxon>
        <taxon>Esocidae</taxon>
        <taxon>Esox</taxon>
    </lineage>
</organism>
<sequence>MADKKPDSFHYFMSYDDLSDSSDSSDSDIGGQKKSRGKGDGEASGSGNKSPQHATKRGASGVPLPKPDELFKSVSKPSFLYNPLNKQIDWESRAVKAPEEPAKEFKVWKTNAVPPPQAYATEAEKPKKGAPPGMDMAIKWSNIYEDNGEDAPQLHTGNAIFLPTEEDPSDSDEDKDKMSASAKKRRVESFQQKEKRKRDLGQATSDKSFVEEEKRILRQNVE</sequence>
<reference evidence="3" key="3">
    <citation type="submission" date="2025-09" db="UniProtKB">
        <authorList>
            <consortium name="Ensembl"/>
        </authorList>
    </citation>
    <scope>IDENTIFICATION</scope>
</reference>
<accession>A0AAY5L0L0</accession>
<comment type="similarity">
    <text evidence="1">Belongs to the UPF0690 family.</text>
</comment>